<dbReference type="KEGG" id="vg:65131193"/>
<accession>A0A7M1RTL6</accession>
<protein>
    <submittedName>
        <fullName evidence="1">Uncharacterized protein</fullName>
    </submittedName>
</protein>
<dbReference type="Proteomes" id="UP000593734">
    <property type="component" value="Segment"/>
</dbReference>
<dbReference type="EMBL" id="MT774401">
    <property type="protein sequence ID" value="QOR57261.1"/>
    <property type="molecule type" value="Genomic_DNA"/>
</dbReference>
<name>A0A7M1RTL6_9CAUD</name>
<proteinExistence type="predicted"/>
<dbReference type="RefSeq" id="YP_010112713.1">
    <property type="nucleotide sequence ID" value="NC_055894.1"/>
</dbReference>
<evidence type="ECO:0000313" key="2">
    <source>
        <dbReference type="Proteomes" id="UP000593734"/>
    </source>
</evidence>
<evidence type="ECO:0000313" key="1">
    <source>
        <dbReference type="EMBL" id="QOR57261.1"/>
    </source>
</evidence>
<sequence length="646" mass="70085">MLKQLIDIQCYNMKTKKLKRVPQYAFGADAISNWGNMSGVDKANVVTQGVGAVGSMIGNATSGKKPTAAGVIGGIGSGAAMGASIGGPWGAVIGGAIGGITSGMGSGGSVNELTGEYQDPSGIAGLFGHSKSYIRNKAGRIKNGIQARQMSELVAADYYQENGYNELSLSKGGVVPSTMAYLDDGEMLRMPDGTIGSIPEEGKPTDSNLLNVPVGTQVLSDKIKVPGTNKTFAEMGKKLMKKSNKKANNIYAENSLMLNDRNNLIAYQALLDLQEALKSKKIKKNTAAYADGTRGIKPYGYNKNMSDFKYWDSDKNNYTQDYLNWVNSITDQDVKDIYGGKYGDMSTYLGKNKGVIPTVEQARSLMTDRKYGDWHKIGQAYVDSRSNQSNGPRHIPSSEVASRLGIPYNINAPIGNVDTANARSSKYFNYTGNPGQLPVGNMYSANSKKPKTPSDNNWLDLIDNIAALAGPIGNIFSGSPERVETYTYDPVYGPTDYNIDPILKEATLSDRIARYNMANINPNTGANMAFGLLSAVNRNKAIANAYATKNNAENQMAFNNAQIANQWGQQYANARHLASVEQALNDAATRNIRRKGFGDLSTRILLISRDKRLTKRDSAVLEAMLPYLEYGMTSDQLTKLYNNLKR</sequence>
<reference evidence="1 2" key="1">
    <citation type="submission" date="2020-07" db="EMBL/GenBank/DDBJ databases">
        <title>Taxonomic proposal: Crassvirales, a new order of highly abundant and diverse bacterial viruses.</title>
        <authorList>
            <person name="Shkoporov A.N."/>
            <person name="Stockdale S.R."/>
            <person name="Guerin E."/>
            <person name="Ross R.P."/>
            <person name="Hill C."/>
        </authorList>
    </citation>
    <scope>NUCLEOTIDE SEQUENCE [LARGE SCALE GENOMIC DNA]</scope>
</reference>
<dbReference type="GeneID" id="65131193"/>
<organism evidence="1 2">
    <name type="scientific">uncultured phage cr6_1</name>
    <dbReference type="NCBI Taxonomy" id="2772085"/>
    <lineage>
        <taxon>Viruses</taxon>
        <taxon>Duplodnaviria</taxon>
        <taxon>Heunggongvirae</taxon>
        <taxon>Uroviricota</taxon>
        <taxon>Caudoviricetes</taxon>
        <taxon>Crassvirales</taxon>
        <taxon>Suoliviridae</taxon>
        <taxon>Bearivirinae</taxon>
        <taxon>Afonbuvirus</taxon>
        <taxon>Afonbuvirus faecalis</taxon>
    </lineage>
</organism>
<keyword evidence="2" id="KW-1185">Reference proteome</keyword>